<keyword evidence="1" id="KW-1133">Transmembrane helix</keyword>
<dbReference type="Proteomes" id="UP000589520">
    <property type="component" value="Unassembled WGS sequence"/>
</dbReference>
<feature type="transmembrane region" description="Helical" evidence="1">
    <location>
        <begin position="105"/>
        <end position="128"/>
    </location>
</feature>
<dbReference type="RefSeq" id="WP_179488155.1">
    <property type="nucleotide sequence ID" value="NZ_JACCCW010000001.1"/>
</dbReference>
<comment type="caution">
    <text evidence="2">The sequence shown here is derived from an EMBL/GenBank/DDBJ whole genome shotgun (WGS) entry which is preliminary data.</text>
</comment>
<accession>A0A7Y9TFC7</accession>
<dbReference type="PANTHER" id="PTHR32251:SF23">
    <property type="entry name" value="3-OXO-5-ALPHA-STEROID 4-DEHYDROGENASE (DUF1295)"/>
    <property type="match status" value="1"/>
</dbReference>
<gene>
    <name evidence="2" type="ORF">HDF17_000898</name>
</gene>
<keyword evidence="1" id="KW-0472">Membrane</keyword>
<protein>
    <submittedName>
        <fullName evidence="2">Steroid 5-alpha reductase family enzyme</fullName>
    </submittedName>
</protein>
<dbReference type="PROSITE" id="PS50244">
    <property type="entry name" value="S5A_REDUCTASE"/>
    <property type="match status" value="1"/>
</dbReference>
<dbReference type="Pfam" id="PF06966">
    <property type="entry name" value="DUF1295"/>
    <property type="match status" value="1"/>
</dbReference>
<evidence type="ECO:0000313" key="3">
    <source>
        <dbReference type="Proteomes" id="UP000589520"/>
    </source>
</evidence>
<keyword evidence="1" id="KW-0812">Transmembrane</keyword>
<evidence type="ECO:0000313" key="2">
    <source>
        <dbReference type="EMBL" id="NYF78611.1"/>
    </source>
</evidence>
<organism evidence="2 3">
    <name type="scientific">Granulicella arctica</name>
    <dbReference type="NCBI Taxonomy" id="940613"/>
    <lineage>
        <taxon>Bacteria</taxon>
        <taxon>Pseudomonadati</taxon>
        <taxon>Acidobacteriota</taxon>
        <taxon>Terriglobia</taxon>
        <taxon>Terriglobales</taxon>
        <taxon>Acidobacteriaceae</taxon>
        <taxon>Granulicella</taxon>
    </lineage>
</organism>
<feature type="transmembrane region" description="Helical" evidence="1">
    <location>
        <begin position="134"/>
        <end position="157"/>
    </location>
</feature>
<feature type="transmembrane region" description="Helical" evidence="1">
    <location>
        <begin position="6"/>
        <end position="23"/>
    </location>
</feature>
<dbReference type="InterPro" id="IPR010721">
    <property type="entry name" value="UstE-like"/>
</dbReference>
<feature type="transmembrane region" description="Helical" evidence="1">
    <location>
        <begin position="30"/>
        <end position="51"/>
    </location>
</feature>
<keyword evidence="3" id="KW-1185">Reference proteome</keyword>
<dbReference type="Gene3D" id="1.20.120.1630">
    <property type="match status" value="1"/>
</dbReference>
<name>A0A7Y9TFC7_9BACT</name>
<proteinExistence type="predicted"/>
<dbReference type="GO" id="GO:0016020">
    <property type="term" value="C:membrane"/>
    <property type="evidence" value="ECO:0007669"/>
    <property type="project" value="TreeGrafter"/>
</dbReference>
<dbReference type="AlphaFoldDB" id="A0A7Y9TFC7"/>
<sequence>MIVTLLVSGTALCCVTMLGLFVVQQRTENAGYVDVGWSYNLGLLGLLYAGLGSSSALPRWTLAAMAMLWSLRLGTHILRRVHGHAEEGRYAALRQHWGQHTGLKFFFFFQAQAILDVLLSLPFLLVAIDRNGSAAFTSIQVVAIALFLVAIAGEALADGQLARFKRTAAKGAVCEMGLWSYSRHPNYFFEWLIWVAYALFATSTCFGWFAWTAPALMLLFLFKVTGIPYTEAQSLRSKGEAYARYQRTTSVFIPWFKKEPTL</sequence>
<reference evidence="2 3" key="1">
    <citation type="submission" date="2020-07" db="EMBL/GenBank/DDBJ databases">
        <title>Genomic Encyclopedia of Type Strains, Phase IV (KMG-V): Genome sequencing to study the core and pangenomes of soil and plant-associated prokaryotes.</title>
        <authorList>
            <person name="Whitman W."/>
        </authorList>
    </citation>
    <scope>NUCLEOTIDE SEQUENCE [LARGE SCALE GENOMIC DNA]</scope>
    <source>
        <strain evidence="2 3">X4EP2</strain>
    </source>
</reference>
<evidence type="ECO:0000256" key="1">
    <source>
        <dbReference type="SAM" id="Phobius"/>
    </source>
</evidence>
<feature type="transmembrane region" description="Helical" evidence="1">
    <location>
        <begin position="191"/>
        <end position="211"/>
    </location>
</feature>
<dbReference type="EMBL" id="JACCCW010000001">
    <property type="protein sequence ID" value="NYF78611.1"/>
    <property type="molecule type" value="Genomic_DNA"/>
</dbReference>
<dbReference type="PANTHER" id="PTHR32251">
    <property type="entry name" value="3-OXO-5-ALPHA-STEROID 4-DEHYDROGENASE"/>
    <property type="match status" value="1"/>
</dbReference>